<dbReference type="EMBL" id="CP002080">
    <property type="protein sequence ID" value="ADI90683.1"/>
    <property type="molecule type" value="Genomic_DNA"/>
</dbReference>
<dbReference type="KEGG" id="acd:AOLE_08970"/>
<proteinExistence type="predicted"/>
<gene>
    <name evidence="2" type="ordered locus">AOLE_08970</name>
</gene>
<sequence>MEELISATATIHGAQIQANYTLWAAVIGGIISGLALIISIKLTADSTLKAHKIDKLAEAKRDVYLDLVRKWQNFMMAVFSFISANKEVYEENFSLALTELIASLHEASFISDPLTKEKVLDFTMQLIEDLFKIKRYGTEFYEFEGNEPERLRIQIEVMDFMRDYGIKALDLQRELRIEIGLKEDEIVNQRILKKQKEFYENVRIKLKFFLENKNEGTKET</sequence>
<evidence type="ECO:0000256" key="1">
    <source>
        <dbReference type="SAM" id="Phobius"/>
    </source>
</evidence>
<dbReference type="Proteomes" id="UP000000392">
    <property type="component" value="Chromosome"/>
</dbReference>
<dbReference type="RefSeq" id="WP_013197770.1">
    <property type="nucleotide sequence ID" value="NC_014259.1"/>
</dbReference>
<keyword evidence="1" id="KW-0812">Transmembrane</keyword>
<keyword evidence="1" id="KW-0472">Membrane</keyword>
<accession>A0AAN0P890</accession>
<keyword evidence="1" id="KW-1133">Transmembrane helix</keyword>
<organism evidence="2 3">
    <name type="scientific">Acinetobacter oleivorans (strain JCM 16667 / KCTC 23045 / DR1)</name>
    <dbReference type="NCBI Taxonomy" id="436717"/>
    <lineage>
        <taxon>Bacteria</taxon>
        <taxon>Pseudomonadati</taxon>
        <taxon>Pseudomonadota</taxon>
        <taxon>Gammaproteobacteria</taxon>
        <taxon>Moraxellales</taxon>
        <taxon>Moraxellaceae</taxon>
        <taxon>Acinetobacter</taxon>
    </lineage>
</organism>
<evidence type="ECO:0000313" key="2">
    <source>
        <dbReference type="EMBL" id="ADI90683.1"/>
    </source>
</evidence>
<protein>
    <submittedName>
        <fullName evidence="2">Uncharacterized protein</fullName>
    </submittedName>
</protein>
<dbReference type="GeneID" id="9382216"/>
<feature type="transmembrane region" description="Helical" evidence="1">
    <location>
        <begin position="20"/>
        <end position="42"/>
    </location>
</feature>
<reference evidence="2 3" key="1">
    <citation type="journal article" date="2010" name="J. Bacteriol.">
        <title>Complete genome sequence of the diesel-degrading Acinetobacter sp. strain DR1.</title>
        <authorList>
            <person name="Jung J."/>
            <person name="Baek J.H."/>
            <person name="Park W."/>
        </authorList>
    </citation>
    <scope>NUCLEOTIDE SEQUENCE [LARGE SCALE GENOMIC DNA]</scope>
    <source>
        <strain evidence="3">JCM 16667 / KCTC 23045 / DR1</strain>
    </source>
</reference>
<name>A0AAN0P890_ACISD</name>
<evidence type="ECO:0000313" key="3">
    <source>
        <dbReference type="Proteomes" id="UP000000392"/>
    </source>
</evidence>
<dbReference type="AlphaFoldDB" id="A0AAN0P890"/>